<dbReference type="EMBL" id="CP011125">
    <property type="protein sequence ID" value="AKF05117.1"/>
    <property type="molecule type" value="Genomic_DNA"/>
</dbReference>
<feature type="compositionally biased region" description="Low complexity" evidence="1">
    <location>
        <begin position="19"/>
        <end position="33"/>
    </location>
</feature>
<dbReference type="InterPro" id="IPR036909">
    <property type="entry name" value="Cyt_c-like_dom_sf"/>
</dbReference>
<feature type="region of interest" description="Disordered" evidence="1">
    <location>
        <begin position="19"/>
        <end position="38"/>
    </location>
</feature>
<sequence length="155" mass="16699">MRSAPSLALALVLASCGASSAAPTAPTPTEAAGPPRPWAELSRDERAAHMAREVLPRMTDLFVAYDPSRYDAFTCATCHGEGAREREYAMPNPALLPLWPTGTEGQHQTVRDHPEGVRFMYSRVMPAMQALLGAPEFDASTGEGFSCFACHPHAQ</sequence>
<accession>A0A0F6W1L6</accession>
<proteinExistence type="predicted"/>
<feature type="signal peptide" evidence="2">
    <location>
        <begin position="1"/>
        <end position="21"/>
    </location>
</feature>
<name>A0A0F6W1L6_9BACT</name>
<evidence type="ECO:0008006" key="5">
    <source>
        <dbReference type="Google" id="ProtNLM"/>
    </source>
</evidence>
<dbReference type="PROSITE" id="PS51257">
    <property type="entry name" value="PROKAR_LIPOPROTEIN"/>
    <property type="match status" value="1"/>
</dbReference>
<evidence type="ECO:0000313" key="3">
    <source>
        <dbReference type="EMBL" id="AKF05117.1"/>
    </source>
</evidence>
<dbReference type="OrthoDB" id="5513386at2"/>
<organism evidence="3 4">
    <name type="scientific">Sandaracinus amylolyticus</name>
    <dbReference type="NCBI Taxonomy" id="927083"/>
    <lineage>
        <taxon>Bacteria</taxon>
        <taxon>Pseudomonadati</taxon>
        <taxon>Myxococcota</taxon>
        <taxon>Polyangia</taxon>
        <taxon>Polyangiales</taxon>
        <taxon>Sandaracinaceae</taxon>
        <taxon>Sandaracinus</taxon>
    </lineage>
</organism>
<dbReference type="AlphaFoldDB" id="A0A0F6W1L6"/>
<dbReference type="RefSeq" id="WP_053232388.1">
    <property type="nucleotide sequence ID" value="NZ_CP011125.1"/>
</dbReference>
<dbReference type="SUPFAM" id="SSF46626">
    <property type="entry name" value="Cytochrome c"/>
    <property type="match status" value="1"/>
</dbReference>
<feature type="chain" id="PRO_5002511109" description="Cytochrome c family protein" evidence="2">
    <location>
        <begin position="22"/>
        <end position="155"/>
    </location>
</feature>
<gene>
    <name evidence="3" type="ORF">DB32_002266</name>
</gene>
<dbReference type="GO" id="GO:0020037">
    <property type="term" value="F:heme binding"/>
    <property type="evidence" value="ECO:0007669"/>
    <property type="project" value="InterPro"/>
</dbReference>
<evidence type="ECO:0000313" key="4">
    <source>
        <dbReference type="Proteomes" id="UP000034883"/>
    </source>
</evidence>
<reference evidence="3 4" key="1">
    <citation type="submission" date="2015-03" db="EMBL/GenBank/DDBJ databases">
        <title>Genome assembly of Sandaracinus amylolyticus DSM 53668.</title>
        <authorList>
            <person name="Sharma G."/>
            <person name="Subramanian S."/>
        </authorList>
    </citation>
    <scope>NUCLEOTIDE SEQUENCE [LARGE SCALE GENOMIC DNA]</scope>
    <source>
        <strain evidence="3 4">DSM 53668</strain>
    </source>
</reference>
<protein>
    <recommendedName>
        <fullName evidence="5">Cytochrome c family protein</fullName>
    </recommendedName>
</protein>
<dbReference type="GO" id="GO:0009055">
    <property type="term" value="F:electron transfer activity"/>
    <property type="evidence" value="ECO:0007669"/>
    <property type="project" value="InterPro"/>
</dbReference>
<dbReference type="Proteomes" id="UP000034883">
    <property type="component" value="Chromosome"/>
</dbReference>
<keyword evidence="2" id="KW-0732">Signal</keyword>
<keyword evidence="4" id="KW-1185">Reference proteome</keyword>
<evidence type="ECO:0000256" key="2">
    <source>
        <dbReference type="SAM" id="SignalP"/>
    </source>
</evidence>
<dbReference type="KEGG" id="samy:DB32_002266"/>
<evidence type="ECO:0000256" key="1">
    <source>
        <dbReference type="SAM" id="MobiDB-lite"/>
    </source>
</evidence>